<reference evidence="1" key="1">
    <citation type="submission" date="2020-05" db="EMBL/GenBank/DDBJ databases">
        <authorList>
            <person name="Chiriac C."/>
            <person name="Salcher M."/>
            <person name="Ghai R."/>
            <person name="Kavagutti S V."/>
        </authorList>
    </citation>
    <scope>NUCLEOTIDE SEQUENCE</scope>
</reference>
<dbReference type="EMBL" id="CAEZTR010000107">
    <property type="protein sequence ID" value="CAB4585224.1"/>
    <property type="molecule type" value="Genomic_DNA"/>
</dbReference>
<protein>
    <submittedName>
        <fullName evidence="1">Unannotated protein</fullName>
    </submittedName>
</protein>
<gene>
    <name evidence="1" type="ORF">UFOPK1711_01470</name>
</gene>
<organism evidence="1">
    <name type="scientific">freshwater metagenome</name>
    <dbReference type="NCBI Taxonomy" id="449393"/>
    <lineage>
        <taxon>unclassified sequences</taxon>
        <taxon>metagenomes</taxon>
        <taxon>ecological metagenomes</taxon>
    </lineage>
</organism>
<evidence type="ECO:0000313" key="1">
    <source>
        <dbReference type="EMBL" id="CAB4585224.1"/>
    </source>
</evidence>
<dbReference type="AlphaFoldDB" id="A0A6J6FE85"/>
<name>A0A6J6FE85_9ZZZZ</name>
<accession>A0A6J6FE85</accession>
<proteinExistence type="predicted"/>
<sequence length="51" mass="5649">MRETTGNDDGIDTVHRCIAMPQKFRLSTNEAHGLEHVLLAVRTGEDDDPDA</sequence>